<sequence length="326" mass="37469">MKKIEHFYSADLKWTKPFAQQLEGKIVGNFIIVPESIQTGTRYFLDCGDGIVAYYIDVQYHKNLHLIQKNLSNDFIGIYYNLTEGDAKLSSNNFMNDIGRWKYNLAVIDGILETDYHVEKGSKTFALCIFIKKSMIKSFIRKNDIHLGDVDKITDPKKNTIIRLDRMSSDSFHILNNLRKIKVGGPIFDLNLTGTVHMLLANFLKKMSANRVIIQTVNQADLNKIIASQMFLIENIKEPFPSIQIMANMANMSESKFKNLFKKITGMTPNAFFMDNKLLHAKELLESKQFSISQISDDLNFTNNSYFASKFKEHFGLSPKVFMKQL</sequence>
<dbReference type="SUPFAM" id="SSF46689">
    <property type="entry name" value="Homeodomain-like"/>
    <property type="match status" value="2"/>
</dbReference>
<name>A0ABX2XKT9_9FLAO</name>
<dbReference type="PROSITE" id="PS01124">
    <property type="entry name" value="HTH_ARAC_FAMILY_2"/>
    <property type="match status" value="1"/>
</dbReference>
<dbReference type="Pfam" id="PF12833">
    <property type="entry name" value="HTH_18"/>
    <property type="match status" value="1"/>
</dbReference>
<dbReference type="Gene3D" id="1.10.10.60">
    <property type="entry name" value="Homeodomain-like"/>
    <property type="match status" value="2"/>
</dbReference>
<evidence type="ECO:0000256" key="3">
    <source>
        <dbReference type="ARBA" id="ARBA00023163"/>
    </source>
</evidence>
<evidence type="ECO:0000256" key="1">
    <source>
        <dbReference type="ARBA" id="ARBA00023015"/>
    </source>
</evidence>
<dbReference type="PANTHER" id="PTHR43280">
    <property type="entry name" value="ARAC-FAMILY TRANSCRIPTIONAL REGULATOR"/>
    <property type="match status" value="1"/>
</dbReference>
<evidence type="ECO:0000313" key="6">
    <source>
        <dbReference type="Proteomes" id="UP000093343"/>
    </source>
</evidence>
<keyword evidence="2" id="KW-0238">DNA-binding</keyword>
<dbReference type="PROSITE" id="PS00041">
    <property type="entry name" value="HTH_ARAC_FAMILY_1"/>
    <property type="match status" value="1"/>
</dbReference>
<reference evidence="6" key="1">
    <citation type="submission" date="2016-03" db="EMBL/GenBank/DDBJ databases">
        <title>Draft genome sequence of Paenibacillus glacialis DSM 22343.</title>
        <authorList>
            <person name="Shin S.-K."/>
            <person name="Yi H."/>
        </authorList>
    </citation>
    <scope>NUCLEOTIDE SEQUENCE [LARGE SCALE GENOMIC DNA]</scope>
    <source>
        <strain evidence="6">CCUG 60099</strain>
    </source>
</reference>
<evidence type="ECO:0000256" key="2">
    <source>
        <dbReference type="ARBA" id="ARBA00023125"/>
    </source>
</evidence>
<dbReference type="InterPro" id="IPR009057">
    <property type="entry name" value="Homeodomain-like_sf"/>
</dbReference>
<dbReference type="RefSeq" id="WP_065449018.1">
    <property type="nucleotide sequence ID" value="NZ_LVEN01000012.1"/>
</dbReference>
<keyword evidence="1" id="KW-0805">Transcription regulation</keyword>
<gene>
    <name evidence="5" type="ORF">FLP_08120</name>
</gene>
<dbReference type="SMART" id="SM00342">
    <property type="entry name" value="HTH_ARAC"/>
    <property type="match status" value="1"/>
</dbReference>
<protein>
    <recommendedName>
        <fullName evidence="4">HTH araC/xylS-type domain-containing protein</fullName>
    </recommendedName>
</protein>
<evidence type="ECO:0000313" key="5">
    <source>
        <dbReference type="EMBL" id="OCB75893.1"/>
    </source>
</evidence>
<proteinExistence type="predicted"/>
<organism evidence="5 6">
    <name type="scientific">Flavobacterium piscis</name>
    <dbReference type="NCBI Taxonomy" id="1114874"/>
    <lineage>
        <taxon>Bacteria</taxon>
        <taxon>Pseudomonadati</taxon>
        <taxon>Bacteroidota</taxon>
        <taxon>Flavobacteriia</taxon>
        <taxon>Flavobacteriales</taxon>
        <taxon>Flavobacteriaceae</taxon>
        <taxon>Flavobacterium</taxon>
    </lineage>
</organism>
<comment type="caution">
    <text evidence="5">The sequence shown here is derived from an EMBL/GenBank/DDBJ whole genome shotgun (WGS) entry which is preliminary data.</text>
</comment>
<dbReference type="PANTHER" id="PTHR43280:SF28">
    <property type="entry name" value="HTH-TYPE TRANSCRIPTIONAL ACTIVATOR RHAS"/>
    <property type="match status" value="1"/>
</dbReference>
<keyword evidence="3" id="KW-0804">Transcription</keyword>
<dbReference type="InterPro" id="IPR018062">
    <property type="entry name" value="HTH_AraC-typ_CS"/>
</dbReference>
<dbReference type="EMBL" id="LVEN01000012">
    <property type="protein sequence ID" value="OCB75893.1"/>
    <property type="molecule type" value="Genomic_DNA"/>
</dbReference>
<dbReference type="Proteomes" id="UP000093343">
    <property type="component" value="Unassembled WGS sequence"/>
</dbReference>
<evidence type="ECO:0000259" key="4">
    <source>
        <dbReference type="PROSITE" id="PS01124"/>
    </source>
</evidence>
<feature type="domain" description="HTH araC/xylS-type" evidence="4">
    <location>
        <begin position="226"/>
        <end position="325"/>
    </location>
</feature>
<dbReference type="InterPro" id="IPR018060">
    <property type="entry name" value="HTH_AraC"/>
</dbReference>
<accession>A0ABX2XKT9</accession>
<keyword evidence="6" id="KW-1185">Reference proteome</keyword>